<protein>
    <submittedName>
        <fullName evidence="2">Uncharacterized protein</fullName>
    </submittedName>
</protein>
<dbReference type="Proteomes" id="UP000533724">
    <property type="component" value="Unassembled WGS sequence"/>
</dbReference>
<evidence type="ECO:0000256" key="1">
    <source>
        <dbReference type="SAM" id="MobiDB-lite"/>
    </source>
</evidence>
<evidence type="ECO:0000313" key="2">
    <source>
        <dbReference type="EMBL" id="MBB4444108.1"/>
    </source>
</evidence>
<accession>A0A7W6UTN9</accession>
<organism evidence="2 3">
    <name type="scientific">Rhizobium esperanzae</name>
    <dbReference type="NCBI Taxonomy" id="1967781"/>
    <lineage>
        <taxon>Bacteria</taxon>
        <taxon>Pseudomonadati</taxon>
        <taxon>Pseudomonadota</taxon>
        <taxon>Alphaproteobacteria</taxon>
        <taxon>Hyphomicrobiales</taxon>
        <taxon>Rhizobiaceae</taxon>
        <taxon>Rhizobium/Agrobacterium group</taxon>
        <taxon>Rhizobium</taxon>
    </lineage>
</organism>
<comment type="caution">
    <text evidence="2">The sequence shown here is derived from an EMBL/GenBank/DDBJ whole genome shotgun (WGS) entry which is preliminary data.</text>
</comment>
<dbReference type="EMBL" id="JACIHI010000037">
    <property type="protein sequence ID" value="MBB4444108.1"/>
    <property type="molecule type" value="Genomic_DNA"/>
</dbReference>
<dbReference type="AlphaFoldDB" id="A0A7W6UTN9"/>
<evidence type="ECO:0000313" key="3">
    <source>
        <dbReference type="Proteomes" id="UP000533724"/>
    </source>
</evidence>
<proteinExistence type="predicted"/>
<sequence>MRARFIRFLMANALFGSRESRRPLTLTLPGSSHSSRPVLRTPARGESGRAKRNVEVEEDGAAYPLRPSGEKVARRVG</sequence>
<gene>
    <name evidence="2" type="ORF">GGE15_007424</name>
</gene>
<feature type="compositionally biased region" description="Basic and acidic residues" evidence="1">
    <location>
        <begin position="68"/>
        <end position="77"/>
    </location>
</feature>
<feature type="compositionally biased region" description="Basic and acidic residues" evidence="1">
    <location>
        <begin position="46"/>
        <end position="55"/>
    </location>
</feature>
<feature type="region of interest" description="Disordered" evidence="1">
    <location>
        <begin position="20"/>
        <end position="77"/>
    </location>
</feature>
<name>A0A7W6UTN9_9HYPH</name>
<reference evidence="2 3" key="1">
    <citation type="submission" date="2020-08" db="EMBL/GenBank/DDBJ databases">
        <title>Genomic Encyclopedia of Type Strains, Phase IV (KMG-V): Genome sequencing to study the core and pangenomes of soil and plant-associated prokaryotes.</title>
        <authorList>
            <person name="Whitman W."/>
        </authorList>
    </citation>
    <scope>NUCLEOTIDE SEQUENCE [LARGE SCALE GENOMIC DNA]</scope>
    <source>
        <strain evidence="2 3">SEMIA 414</strain>
    </source>
</reference>